<dbReference type="Proteomes" id="UP001523216">
    <property type="component" value="Unassembled WGS sequence"/>
</dbReference>
<accession>A0ABT0YGY4</accession>
<dbReference type="RefSeq" id="WP_251804234.1">
    <property type="nucleotide sequence ID" value="NZ_JAMQOL010000078.1"/>
</dbReference>
<name>A0ABT0YGY4_9ACTN</name>
<gene>
    <name evidence="1" type="ORF">LXN57_43820</name>
</gene>
<evidence type="ECO:0000313" key="1">
    <source>
        <dbReference type="EMBL" id="MCM4084484.1"/>
    </source>
</evidence>
<evidence type="ECO:0000313" key="2">
    <source>
        <dbReference type="Proteomes" id="UP001523216"/>
    </source>
</evidence>
<dbReference type="EMBL" id="JAMQOL010000078">
    <property type="protein sequence ID" value="MCM4084484.1"/>
    <property type="molecule type" value="Genomic_DNA"/>
</dbReference>
<sequence length="141" mass="16172">MEFAVRQPFPLLDVMPPVLDDVVLNFVWDRERLWSLDLPETWVPMAELGWHLRLPMWAFRGRPFVLTPEQVAQSPRAFSEQYARTFAADISFPLHVLERPNRLTVLDGMHRLLQARLKGCAGVVVKKLPIGRLDEIACSGP</sequence>
<comment type="caution">
    <text evidence="1">The sequence shown here is derived from an EMBL/GenBank/DDBJ whole genome shotgun (WGS) entry which is preliminary data.</text>
</comment>
<organism evidence="1 2">
    <name type="scientific">Paractinoplanes hotanensis</name>
    <dbReference type="NCBI Taxonomy" id="2906497"/>
    <lineage>
        <taxon>Bacteria</taxon>
        <taxon>Bacillati</taxon>
        <taxon>Actinomycetota</taxon>
        <taxon>Actinomycetes</taxon>
        <taxon>Micromonosporales</taxon>
        <taxon>Micromonosporaceae</taxon>
        <taxon>Paractinoplanes</taxon>
    </lineage>
</organism>
<reference evidence="1 2" key="1">
    <citation type="submission" date="2022-06" db="EMBL/GenBank/DDBJ databases">
        <title>Actinoplanes abujensis sp. nov., isolated from Nigerian arid soil.</title>
        <authorList>
            <person name="Ding P."/>
        </authorList>
    </citation>
    <scope>NUCLEOTIDE SEQUENCE [LARGE SCALE GENOMIC DNA]</scope>
    <source>
        <strain evidence="2">TRM88002</strain>
    </source>
</reference>
<proteinExistence type="predicted"/>
<keyword evidence="2" id="KW-1185">Reference proteome</keyword>
<evidence type="ECO:0008006" key="3">
    <source>
        <dbReference type="Google" id="ProtNLM"/>
    </source>
</evidence>
<protein>
    <recommendedName>
        <fullName evidence="3">ParB/Sulfiredoxin domain-containing protein</fullName>
    </recommendedName>
</protein>